<sequence>MVMEYVTELLIELFYEEIASDMAAIALTIQDLSTRVSEVEGLGDIGYAVTPISELETLFDSHSDIEMTHDLKISVVMSLRLQSR</sequence>
<dbReference type="Proteomes" id="UP000753908">
    <property type="component" value="Unassembled WGS sequence"/>
</dbReference>
<evidence type="ECO:0000313" key="2">
    <source>
        <dbReference type="Proteomes" id="UP000753908"/>
    </source>
</evidence>
<comment type="caution">
    <text evidence="1">The sequence shown here is derived from an EMBL/GenBank/DDBJ whole genome shotgun (WGS) entry which is preliminary data.</text>
</comment>
<accession>A0A951PQ29</accession>
<dbReference type="AlphaFoldDB" id="A0A951PQ29"/>
<name>A0A951PQ29_9CYAN</name>
<protein>
    <submittedName>
        <fullName evidence="1">Uncharacterized protein</fullName>
    </submittedName>
</protein>
<reference evidence="1" key="2">
    <citation type="journal article" date="2022" name="Microbiol. Resour. Announc.">
        <title>Metagenome Sequencing to Explore Phylogenomics of Terrestrial Cyanobacteria.</title>
        <authorList>
            <person name="Ward R.D."/>
            <person name="Stajich J.E."/>
            <person name="Johansen J.R."/>
            <person name="Huntemann M."/>
            <person name="Clum A."/>
            <person name="Foster B."/>
            <person name="Foster B."/>
            <person name="Roux S."/>
            <person name="Palaniappan K."/>
            <person name="Varghese N."/>
            <person name="Mukherjee S."/>
            <person name="Reddy T.B.K."/>
            <person name="Daum C."/>
            <person name="Copeland A."/>
            <person name="Chen I.A."/>
            <person name="Ivanova N.N."/>
            <person name="Kyrpides N.C."/>
            <person name="Shapiro N."/>
            <person name="Eloe-Fadrosh E.A."/>
            <person name="Pietrasiak N."/>
        </authorList>
    </citation>
    <scope>NUCLEOTIDE SEQUENCE</scope>
    <source>
        <strain evidence="1">CPER-KK1</strain>
    </source>
</reference>
<gene>
    <name evidence="1" type="ORF">KME25_20670</name>
</gene>
<reference evidence="1" key="1">
    <citation type="submission" date="2021-05" db="EMBL/GenBank/DDBJ databases">
        <authorList>
            <person name="Pietrasiak N."/>
            <person name="Ward R."/>
            <person name="Stajich J.E."/>
            <person name="Kurbessoian T."/>
        </authorList>
    </citation>
    <scope>NUCLEOTIDE SEQUENCE</scope>
    <source>
        <strain evidence="1">CPER-KK1</strain>
    </source>
</reference>
<evidence type="ECO:0000313" key="1">
    <source>
        <dbReference type="EMBL" id="MBW4546833.1"/>
    </source>
</evidence>
<dbReference type="EMBL" id="JAHHIF010000030">
    <property type="protein sequence ID" value="MBW4546833.1"/>
    <property type="molecule type" value="Genomic_DNA"/>
</dbReference>
<proteinExistence type="predicted"/>
<organism evidence="1 2">
    <name type="scientific">Symplocastrum torsivum CPER-KK1</name>
    <dbReference type="NCBI Taxonomy" id="450513"/>
    <lineage>
        <taxon>Bacteria</taxon>
        <taxon>Bacillati</taxon>
        <taxon>Cyanobacteriota</taxon>
        <taxon>Cyanophyceae</taxon>
        <taxon>Oscillatoriophycideae</taxon>
        <taxon>Oscillatoriales</taxon>
        <taxon>Microcoleaceae</taxon>
        <taxon>Symplocastrum</taxon>
    </lineage>
</organism>